<dbReference type="STRING" id="1121476.SAMN02745751_03576"/>
<reference evidence="1 2" key="1">
    <citation type="submission" date="2016-11" db="EMBL/GenBank/DDBJ databases">
        <authorList>
            <person name="Jaros S."/>
            <person name="Januszkiewicz K."/>
            <person name="Wedrychowicz H."/>
        </authorList>
    </citation>
    <scope>NUCLEOTIDE SEQUENCE [LARGE SCALE GENOMIC DNA]</scope>
    <source>
        <strain evidence="1 2">DSM 17477</strain>
    </source>
</reference>
<accession>A0A1M6MSV1</accession>
<keyword evidence="2" id="KW-1185">Reference proteome</keyword>
<dbReference type="AlphaFoldDB" id="A0A1M6MSV1"/>
<sequence>MPLPILLIGVATVISGGLGAVGHSVAKDNNNEAQRIINDSQRLYNDKKSCLDDERHITLEELAFYGELKLKTNSGILKDYVDLTKKLTLIKQISVDKKNYIKKYRVDESDLVTKQNFNDIKLSSMNSAEIIAGGLTSVGTGALASIGTYGSVSMLNNRCLS</sequence>
<dbReference type="EMBL" id="FQZL01000048">
    <property type="protein sequence ID" value="SHJ86492.1"/>
    <property type="molecule type" value="Genomic_DNA"/>
</dbReference>
<protein>
    <submittedName>
        <fullName evidence="1">Uncharacterized protein</fullName>
    </submittedName>
</protein>
<dbReference type="RefSeq" id="WP_073050998.1">
    <property type="nucleotide sequence ID" value="NZ_FQZL01000048.1"/>
</dbReference>
<organism evidence="1 2">
    <name type="scientific">Dethiosulfatibacter aminovorans DSM 17477</name>
    <dbReference type="NCBI Taxonomy" id="1121476"/>
    <lineage>
        <taxon>Bacteria</taxon>
        <taxon>Bacillati</taxon>
        <taxon>Bacillota</taxon>
        <taxon>Tissierellia</taxon>
        <taxon>Dethiosulfatibacter</taxon>
    </lineage>
</organism>
<evidence type="ECO:0000313" key="1">
    <source>
        <dbReference type="EMBL" id="SHJ86492.1"/>
    </source>
</evidence>
<dbReference type="Proteomes" id="UP000184052">
    <property type="component" value="Unassembled WGS sequence"/>
</dbReference>
<proteinExistence type="predicted"/>
<name>A0A1M6MSV1_9FIRM</name>
<evidence type="ECO:0000313" key="2">
    <source>
        <dbReference type="Proteomes" id="UP000184052"/>
    </source>
</evidence>
<gene>
    <name evidence="1" type="ORF">SAMN02745751_03576</name>
</gene>
<dbReference type="OrthoDB" id="3231145at2"/>